<evidence type="ECO:0000313" key="3">
    <source>
        <dbReference type="Proteomes" id="UP001642487"/>
    </source>
</evidence>
<accession>A0ABP0XSF3</accession>
<dbReference type="Proteomes" id="UP001642487">
    <property type="component" value="Chromosome 1"/>
</dbReference>
<feature type="region of interest" description="Disordered" evidence="1">
    <location>
        <begin position="11"/>
        <end position="41"/>
    </location>
</feature>
<dbReference type="EMBL" id="OZ021735">
    <property type="protein sequence ID" value="CAK9309861.1"/>
    <property type="molecule type" value="Genomic_DNA"/>
</dbReference>
<evidence type="ECO:0000256" key="1">
    <source>
        <dbReference type="SAM" id="MobiDB-lite"/>
    </source>
</evidence>
<protein>
    <submittedName>
        <fullName evidence="2">Uncharacterized protein</fullName>
    </submittedName>
</protein>
<evidence type="ECO:0000313" key="2">
    <source>
        <dbReference type="EMBL" id="CAK9309861.1"/>
    </source>
</evidence>
<organism evidence="2 3">
    <name type="scientific">Citrullus colocynthis</name>
    <name type="common">colocynth</name>
    <dbReference type="NCBI Taxonomy" id="252529"/>
    <lineage>
        <taxon>Eukaryota</taxon>
        <taxon>Viridiplantae</taxon>
        <taxon>Streptophyta</taxon>
        <taxon>Embryophyta</taxon>
        <taxon>Tracheophyta</taxon>
        <taxon>Spermatophyta</taxon>
        <taxon>Magnoliopsida</taxon>
        <taxon>eudicotyledons</taxon>
        <taxon>Gunneridae</taxon>
        <taxon>Pentapetalae</taxon>
        <taxon>rosids</taxon>
        <taxon>fabids</taxon>
        <taxon>Cucurbitales</taxon>
        <taxon>Cucurbitaceae</taxon>
        <taxon>Benincaseae</taxon>
        <taxon>Citrullus</taxon>
    </lineage>
</organism>
<gene>
    <name evidence="2" type="ORF">CITCOLO1_LOCUS1461</name>
</gene>
<proteinExistence type="predicted"/>
<reference evidence="2 3" key="1">
    <citation type="submission" date="2024-03" db="EMBL/GenBank/DDBJ databases">
        <authorList>
            <person name="Gkanogiannis A."/>
            <person name="Becerra Lopez-Lavalle L."/>
        </authorList>
    </citation>
    <scope>NUCLEOTIDE SEQUENCE [LARGE SCALE GENOMIC DNA]</scope>
</reference>
<name>A0ABP0XSF3_9ROSI</name>
<keyword evidence="3" id="KW-1185">Reference proteome</keyword>
<sequence>MNLVSLGHIMYPRHDTNSRGPRQKGWLGQNPNQPARPMPSPLYHAFSVECSPRRKDGLALEEKITSGDLEENPNEEGFSQLRLFVFLFVMKKEKVDEIAIERTKTQMK</sequence>